<dbReference type="SUPFAM" id="SSF52540">
    <property type="entry name" value="P-loop containing nucleoside triphosphate hydrolases"/>
    <property type="match status" value="2"/>
</dbReference>
<dbReference type="GO" id="GO:0005524">
    <property type="term" value="F:ATP binding"/>
    <property type="evidence" value="ECO:0007669"/>
    <property type="project" value="UniProtKB-KW"/>
</dbReference>
<dbReference type="InterPro" id="IPR050153">
    <property type="entry name" value="Metal_Ion_Import_ABC"/>
</dbReference>
<accession>K1TAK4</accession>
<reference evidence="4" key="1">
    <citation type="journal article" date="2013" name="Environ. Microbiol.">
        <title>Microbiota from the distal guts of lean and obese adolescents exhibit partial functional redundancy besides clear differences in community structure.</title>
        <authorList>
            <person name="Ferrer M."/>
            <person name="Ruiz A."/>
            <person name="Lanza F."/>
            <person name="Haange S.B."/>
            <person name="Oberbach A."/>
            <person name="Till H."/>
            <person name="Bargiela R."/>
            <person name="Campoy C."/>
            <person name="Segura M.T."/>
            <person name="Richter M."/>
            <person name="von Bergen M."/>
            <person name="Seifert J."/>
            <person name="Suarez A."/>
        </authorList>
    </citation>
    <scope>NUCLEOTIDE SEQUENCE</scope>
</reference>
<dbReference type="InterPro" id="IPR027417">
    <property type="entry name" value="P-loop_NTPase"/>
</dbReference>
<dbReference type="PANTHER" id="PTHR42734:SF17">
    <property type="entry name" value="METAL TRANSPORT SYSTEM ATP-BINDING PROTEIN TM_0124-RELATED"/>
    <property type="match status" value="1"/>
</dbReference>
<name>K1TAK4_9ZZZZ</name>
<dbReference type="InterPro" id="IPR003439">
    <property type="entry name" value="ABC_transporter-like_ATP-bd"/>
</dbReference>
<evidence type="ECO:0000256" key="2">
    <source>
        <dbReference type="ARBA" id="ARBA00022448"/>
    </source>
</evidence>
<feature type="domain" description="ABC transporter" evidence="3">
    <location>
        <begin position="160"/>
        <end position="273"/>
    </location>
</feature>
<feature type="non-terminal residue" evidence="4">
    <location>
        <position position="273"/>
    </location>
</feature>
<proteinExistence type="inferred from homology"/>
<keyword evidence="4" id="KW-0067">ATP-binding</keyword>
<comment type="caution">
    <text evidence="4">The sequence shown here is derived from an EMBL/GenBank/DDBJ whole genome shotgun (WGS) entry which is preliminary data.</text>
</comment>
<evidence type="ECO:0000256" key="1">
    <source>
        <dbReference type="ARBA" id="ARBA00005417"/>
    </source>
</evidence>
<dbReference type="PANTHER" id="PTHR42734">
    <property type="entry name" value="METAL TRANSPORT SYSTEM ATP-BINDING PROTEIN TM_0124-RELATED"/>
    <property type="match status" value="1"/>
</dbReference>
<dbReference type="Gene3D" id="3.40.50.300">
    <property type="entry name" value="P-loop containing nucleotide triphosphate hydrolases"/>
    <property type="match status" value="2"/>
</dbReference>
<feature type="non-terminal residue" evidence="4">
    <location>
        <position position="1"/>
    </location>
</feature>
<evidence type="ECO:0000313" key="4">
    <source>
        <dbReference type="EMBL" id="EKC66663.1"/>
    </source>
</evidence>
<dbReference type="Pfam" id="PF00005">
    <property type="entry name" value="ABC_tran"/>
    <property type="match status" value="1"/>
</dbReference>
<comment type="similarity">
    <text evidence="1">Belongs to the ABC transporter superfamily.</text>
</comment>
<protein>
    <submittedName>
        <fullName evidence="4">ABC transporter, ATP-binding protein</fullName>
    </submittedName>
</protein>
<keyword evidence="4" id="KW-0547">Nucleotide-binding</keyword>
<keyword evidence="2" id="KW-0813">Transport</keyword>
<gene>
    <name evidence="4" type="ORF">OBE_05823</name>
</gene>
<evidence type="ECO:0000259" key="3">
    <source>
        <dbReference type="Pfam" id="PF00005"/>
    </source>
</evidence>
<sequence length="273" mass="29279">SVMAMDPDVLLLDEPLSQLDPIASTQFISLLVRINKELGKTVIVAEHQLGGLLSVAKRAVMLDNGKVCHDGDASSLTEHLSKNNHPMLFEMPAGVRASASVSNVLPLLDVPSAKDWYTSYGEKHTLVSPTAADDTLSEENCISVKNLSFGYKNSKRDIIRNLSLDIKQGSITAIVGGNGAGKSTLLNLICGTLKQNSGKITINGGKIGFLPQDPTLLFNKETLREEFVGNADEIASAFNLTHLLSRHPFDLSGGERQKAALAKLVSYGADILL</sequence>
<dbReference type="GO" id="GO:0016887">
    <property type="term" value="F:ATP hydrolysis activity"/>
    <property type="evidence" value="ECO:0007669"/>
    <property type="project" value="InterPro"/>
</dbReference>
<dbReference type="EMBL" id="AJWZ01004006">
    <property type="protein sequence ID" value="EKC66663.1"/>
    <property type="molecule type" value="Genomic_DNA"/>
</dbReference>
<dbReference type="AlphaFoldDB" id="K1TAK4"/>
<organism evidence="4">
    <name type="scientific">human gut metagenome</name>
    <dbReference type="NCBI Taxonomy" id="408170"/>
    <lineage>
        <taxon>unclassified sequences</taxon>
        <taxon>metagenomes</taxon>
        <taxon>organismal metagenomes</taxon>
    </lineage>
</organism>